<name>A0A099J0J9_9MICO</name>
<dbReference type="SUPFAM" id="SSF55347">
    <property type="entry name" value="Glyceraldehyde-3-phosphate dehydrogenase-like, C-terminal domain"/>
    <property type="match status" value="1"/>
</dbReference>
<dbReference type="GO" id="GO:0000166">
    <property type="term" value="F:nucleotide binding"/>
    <property type="evidence" value="ECO:0007669"/>
    <property type="project" value="InterPro"/>
</dbReference>
<sequence>MRIGIVGYGTGGKNFHAPFIQAAEGIELVGVVARSAGKQAEVRADLPGVPVYSSLEEMLAAGVDAVTITTPPATRHDLVLEAIAAGVDVVADKPFARDAAGGRLLQAAAEQAGVTLNVFHNRRRDADLTTLASVVASGRLGELWRVHSLMDLDDPGTIDAGMFGGLLRDVGSHLIDQMLWLLGPVVRVHATLDRTSRFGEPTDCGFFVTLTHASGVVSTVSSTKLNFSSTREFRAYGSEGSYQASGTDVQAQAIFAGHKPMDSPETWGIDAPEYWGALSTPVGRETIPSLQGNYADFYTEFARAVRGDGPEPVSASEGVRTLEVLDAALLSAATGEVVSL</sequence>
<evidence type="ECO:0000256" key="1">
    <source>
        <dbReference type="ARBA" id="ARBA00010928"/>
    </source>
</evidence>
<dbReference type="Gene3D" id="3.30.360.10">
    <property type="entry name" value="Dihydrodipicolinate Reductase, domain 2"/>
    <property type="match status" value="1"/>
</dbReference>
<dbReference type="GO" id="GO:0016491">
    <property type="term" value="F:oxidoreductase activity"/>
    <property type="evidence" value="ECO:0007669"/>
    <property type="project" value="UniProtKB-KW"/>
</dbReference>
<feature type="domain" description="Gfo/Idh/MocA-like oxidoreductase N-terminal" evidence="3">
    <location>
        <begin position="1"/>
        <end position="120"/>
    </location>
</feature>
<evidence type="ECO:0000259" key="3">
    <source>
        <dbReference type="Pfam" id="PF01408"/>
    </source>
</evidence>
<dbReference type="eggNOG" id="COG0673">
    <property type="taxonomic scope" value="Bacteria"/>
</dbReference>
<reference evidence="5 7" key="1">
    <citation type="submission" date="2014-08" db="EMBL/GenBank/DDBJ databases">
        <authorList>
            <person name="Sisinthy S."/>
        </authorList>
    </citation>
    <scope>NUCLEOTIDE SEQUENCE [LARGE SCALE GENOMIC DNA]</scope>
    <source>
        <strain evidence="5 7">RuG17</strain>
    </source>
</reference>
<feature type="domain" description="Gfo/Idh/MocA-like oxidoreductase C-terminal" evidence="4">
    <location>
        <begin position="138"/>
        <end position="340"/>
    </location>
</feature>
<proteinExistence type="inferred from homology"/>
<evidence type="ECO:0000313" key="5">
    <source>
        <dbReference type="EMBL" id="KGJ71781.1"/>
    </source>
</evidence>
<dbReference type="OrthoDB" id="256869at2"/>
<dbReference type="EMBL" id="JACHBQ010000001">
    <property type="protein sequence ID" value="MBB5643446.1"/>
    <property type="molecule type" value="Genomic_DNA"/>
</dbReference>
<dbReference type="SUPFAM" id="SSF51735">
    <property type="entry name" value="NAD(P)-binding Rossmann-fold domains"/>
    <property type="match status" value="1"/>
</dbReference>
<dbReference type="InterPro" id="IPR036291">
    <property type="entry name" value="NAD(P)-bd_dom_sf"/>
</dbReference>
<dbReference type="Proteomes" id="UP000029864">
    <property type="component" value="Unassembled WGS sequence"/>
</dbReference>
<organism evidence="5 7">
    <name type="scientific">Cryobacterium roopkundense</name>
    <dbReference type="NCBI Taxonomy" id="1001240"/>
    <lineage>
        <taxon>Bacteria</taxon>
        <taxon>Bacillati</taxon>
        <taxon>Actinomycetota</taxon>
        <taxon>Actinomycetes</taxon>
        <taxon>Micrococcales</taxon>
        <taxon>Microbacteriaceae</taxon>
        <taxon>Cryobacterium</taxon>
    </lineage>
</organism>
<evidence type="ECO:0000313" key="8">
    <source>
        <dbReference type="Proteomes" id="UP000561726"/>
    </source>
</evidence>
<comment type="similarity">
    <text evidence="1">Belongs to the Gfo/Idh/MocA family.</text>
</comment>
<protein>
    <submittedName>
        <fullName evidence="5 6">Dehydrogenase</fullName>
    </submittedName>
</protein>
<gene>
    <name evidence="6" type="ORF">BJ997_003994</name>
    <name evidence="5" type="ORF">GY21_19840</name>
</gene>
<dbReference type="AlphaFoldDB" id="A0A099J0J9"/>
<dbReference type="InterPro" id="IPR004104">
    <property type="entry name" value="Gfo/Idh/MocA-like_OxRdtase_C"/>
</dbReference>
<dbReference type="InterPro" id="IPR000683">
    <property type="entry name" value="Gfo/Idh/MocA-like_OxRdtase_N"/>
</dbReference>
<dbReference type="EMBL" id="JPXF01000133">
    <property type="protein sequence ID" value="KGJ71781.1"/>
    <property type="molecule type" value="Genomic_DNA"/>
</dbReference>
<reference evidence="6 8" key="2">
    <citation type="submission" date="2020-08" db="EMBL/GenBank/DDBJ databases">
        <title>Sequencing the genomes of 1000 actinobacteria strains.</title>
        <authorList>
            <person name="Klenk H.-P."/>
        </authorList>
    </citation>
    <scope>NUCLEOTIDE SEQUENCE [LARGE SCALE GENOMIC DNA]</scope>
    <source>
        <strain evidence="6 8">DSM 21065</strain>
    </source>
</reference>
<dbReference type="STRING" id="1001240.GY21_19840"/>
<dbReference type="RefSeq" id="WP_035840208.1">
    <property type="nucleotide sequence ID" value="NZ_JACHBQ010000001.1"/>
</dbReference>
<accession>A0A099J0J9</accession>
<dbReference type="PANTHER" id="PTHR43708">
    <property type="entry name" value="CONSERVED EXPRESSED OXIDOREDUCTASE (EUROFUNG)"/>
    <property type="match status" value="1"/>
</dbReference>
<keyword evidence="7" id="KW-1185">Reference proteome</keyword>
<dbReference type="Proteomes" id="UP000561726">
    <property type="component" value="Unassembled WGS sequence"/>
</dbReference>
<evidence type="ECO:0000256" key="2">
    <source>
        <dbReference type="ARBA" id="ARBA00023002"/>
    </source>
</evidence>
<dbReference type="InterPro" id="IPR051317">
    <property type="entry name" value="Gfo/Idh/MocA_oxidoreduct"/>
</dbReference>
<dbReference type="Pfam" id="PF01408">
    <property type="entry name" value="GFO_IDH_MocA"/>
    <property type="match status" value="1"/>
</dbReference>
<dbReference type="Gene3D" id="3.40.50.720">
    <property type="entry name" value="NAD(P)-binding Rossmann-like Domain"/>
    <property type="match status" value="1"/>
</dbReference>
<evidence type="ECO:0000313" key="6">
    <source>
        <dbReference type="EMBL" id="MBB5643446.1"/>
    </source>
</evidence>
<dbReference type="Pfam" id="PF02894">
    <property type="entry name" value="GFO_IDH_MocA_C"/>
    <property type="match status" value="1"/>
</dbReference>
<keyword evidence="2" id="KW-0560">Oxidoreductase</keyword>
<evidence type="ECO:0000313" key="7">
    <source>
        <dbReference type="Proteomes" id="UP000029864"/>
    </source>
</evidence>
<evidence type="ECO:0000259" key="4">
    <source>
        <dbReference type="Pfam" id="PF02894"/>
    </source>
</evidence>
<dbReference type="PANTHER" id="PTHR43708:SF5">
    <property type="entry name" value="CONSERVED EXPRESSED OXIDOREDUCTASE (EUROFUNG)-RELATED"/>
    <property type="match status" value="1"/>
</dbReference>
<comment type="caution">
    <text evidence="5">The sequence shown here is derived from an EMBL/GenBank/DDBJ whole genome shotgun (WGS) entry which is preliminary data.</text>
</comment>